<comment type="caution">
    <text evidence="2">The sequence shown here is derived from an EMBL/GenBank/DDBJ whole genome shotgun (WGS) entry which is preliminary data.</text>
</comment>
<organism evidence="2 3">
    <name type="scientific">Melipona bicolor</name>
    <dbReference type="NCBI Taxonomy" id="60889"/>
    <lineage>
        <taxon>Eukaryota</taxon>
        <taxon>Metazoa</taxon>
        <taxon>Ecdysozoa</taxon>
        <taxon>Arthropoda</taxon>
        <taxon>Hexapoda</taxon>
        <taxon>Insecta</taxon>
        <taxon>Pterygota</taxon>
        <taxon>Neoptera</taxon>
        <taxon>Endopterygota</taxon>
        <taxon>Hymenoptera</taxon>
        <taxon>Apocrita</taxon>
        <taxon>Aculeata</taxon>
        <taxon>Apoidea</taxon>
        <taxon>Anthophila</taxon>
        <taxon>Apidae</taxon>
        <taxon>Melipona</taxon>
    </lineage>
</organism>
<evidence type="ECO:0000256" key="1">
    <source>
        <dbReference type="SAM" id="SignalP"/>
    </source>
</evidence>
<keyword evidence="3" id="KW-1185">Reference proteome</keyword>
<name>A0AA40FPU5_9HYME</name>
<evidence type="ECO:0000313" key="2">
    <source>
        <dbReference type="EMBL" id="KAK1123162.1"/>
    </source>
</evidence>
<sequence>MAKTASSAWPGLAWLDLAWLGLASRYATAYKPTPFAAILETDELVFGFDFRLGLEGTLARCKDGLN</sequence>
<protein>
    <submittedName>
        <fullName evidence="2">Uncharacterized protein</fullName>
    </submittedName>
</protein>
<feature type="signal peptide" evidence="1">
    <location>
        <begin position="1"/>
        <end position="29"/>
    </location>
</feature>
<reference evidence="2" key="1">
    <citation type="submission" date="2021-10" db="EMBL/GenBank/DDBJ databases">
        <title>Melipona bicolor Genome sequencing and assembly.</title>
        <authorList>
            <person name="Araujo N.S."/>
            <person name="Arias M.C."/>
        </authorList>
    </citation>
    <scope>NUCLEOTIDE SEQUENCE</scope>
    <source>
        <strain evidence="2">USP_2M_L1-L4_2017</strain>
        <tissue evidence="2">Whole body</tissue>
    </source>
</reference>
<feature type="chain" id="PRO_5041318662" evidence="1">
    <location>
        <begin position="30"/>
        <end position="66"/>
    </location>
</feature>
<keyword evidence="1" id="KW-0732">Signal</keyword>
<dbReference type="Proteomes" id="UP001177670">
    <property type="component" value="Unassembled WGS sequence"/>
</dbReference>
<accession>A0AA40FPU5</accession>
<proteinExistence type="predicted"/>
<gene>
    <name evidence="2" type="ORF">K0M31_008795</name>
</gene>
<evidence type="ECO:0000313" key="3">
    <source>
        <dbReference type="Proteomes" id="UP001177670"/>
    </source>
</evidence>
<dbReference type="EMBL" id="JAHYIQ010000021">
    <property type="protein sequence ID" value="KAK1123162.1"/>
    <property type="molecule type" value="Genomic_DNA"/>
</dbReference>
<dbReference type="AlphaFoldDB" id="A0AA40FPU5"/>